<dbReference type="PANTHER" id="PTHR21666:SF289">
    <property type="entry name" value="L-ALA--D-GLU ENDOPEPTIDASE"/>
    <property type="match status" value="1"/>
</dbReference>
<dbReference type="InterPro" id="IPR050570">
    <property type="entry name" value="Cell_wall_metabolism_enzyme"/>
</dbReference>
<dbReference type="GO" id="GO:0004222">
    <property type="term" value="F:metalloendopeptidase activity"/>
    <property type="evidence" value="ECO:0007669"/>
    <property type="project" value="TreeGrafter"/>
</dbReference>
<organism evidence="6 7">
    <name type="scientific">Desulfatitalea alkaliphila</name>
    <dbReference type="NCBI Taxonomy" id="2929485"/>
    <lineage>
        <taxon>Bacteria</taxon>
        <taxon>Pseudomonadati</taxon>
        <taxon>Thermodesulfobacteriota</taxon>
        <taxon>Desulfobacteria</taxon>
        <taxon>Desulfobacterales</taxon>
        <taxon>Desulfosarcinaceae</taxon>
        <taxon>Desulfatitalea</taxon>
    </lineage>
</organism>
<evidence type="ECO:0000313" key="6">
    <source>
        <dbReference type="EMBL" id="MCJ8501174.1"/>
    </source>
</evidence>
<evidence type="ECO:0000313" key="7">
    <source>
        <dbReference type="Proteomes" id="UP001165427"/>
    </source>
</evidence>
<dbReference type="Pfam" id="PF08239">
    <property type="entry name" value="SH3_3"/>
    <property type="match status" value="1"/>
</dbReference>
<dbReference type="InterPro" id="IPR016047">
    <property type="entry name" value="M23ase_b-sheet_dom"/>
</dbReference>
<evidence type="ECO:0000256" key="2">
    <source>
        <dbReference type="SAM" id="Coils"/>
    </source>
</evidence>
<feature type="coiled-coil region" evidence="2">
    <location>
        <begin position="114"/>
        <end position="193"/>
    </location>
</feature>
<dbReference type="Pfam" id="PF24568">
    <property type="entry name" value="CC_PcsB"/>
    <property type="match status" value="1"/>
</dbReference>
<keyword evidence="2" id="KW-0175">Coiled coil</keyword>
<dbReference type="Gene3D" id="6.10.250.3150">
    <property type="match status" value="1"/>
</dbReference>
<proteinExistence type="predicted"/>
<feature type="signal peptide" evidence="4">
    <location>
        <begin position="1"/>
        <end position="24"/>
    </location>
</feature>
<comment type="caution">
    <text evidence="6">The sequence shown here is derived from an EMBL/GenBank/DDBJ whole genome shotgun (WGS) entry which is preliminary data.</text>
</comment>
<dbReference type="Gene3D" id="2.70.70.10">
    <property type="entry name" value="Glucose Permease (Domain IIA)"/>
    <property type="match status" value="1"/>
</dbReference>
<dbReference type="RefSeq" id="WP_246907709.1">
    <property type="nucleotide sequence ID" value="NZ_JALJRB010000011.1"/>
</dbReference>
<dbReference type="InterPro" id="IPR003646">
    <property type="entry name" value="SH3-like_bac-type"/>
</dbReference>
<dbReference type="Pfam" id="PF01551">
    <property type="entry name" value="Peptidase_M23"/>
    <property type="match status" value="1"/>
</dbReference>
<evidence type="ECO:0000256" key="3">
    <source>
        <dbReference type="SAM" id="MobiDB-lite"/>
    </source>
</evidence>
<protein>
    <submittedName>
        <fullName evidence="6">Peptidoglycan DD-metalloendopeptidase family protein</fullName>
    </submittedName>
</protein>
<dbReference type="InterPro" id="IPR057309">
    <property type="entry name" value="PcsB_CC"/>
</dbReference>
<dbReference type="EMBL" id="JALJRB010000011">
    <property type="protein sequence ID" value="MCJ8501174.1"/>
    <property type="molecule type" value="Genomic_DNA"/>
</dbReference>
<feature type="domain" description="SH3b" evidence="5">
    <location>
        <begin position="31"/>
        <end position="93"/>
    </location>
</feature>
<name>A0AA41R2W4_9BACT</name>
<feature type="region of interest" description="Disordered" evidence="3">
    <location>
        <begin position="322"/>
        <end position="349"/>
    </location>
</feature>
<evidence type="ECO:0000256" key="4">
    <source>
        <dbReference type="SAM" id="SignalP"/>
    </source>
</evidence>
<keyword evidence="7" id="KW-1185">Reference proteome</keyword>
<dbReference type="Proteomes" id="UP001165427">
    <property type="component" value="Unassembled WGS sequence"/>
</dbReference>
<sequence length="481" mass="52734">MTPLRLFMLALVALLLLASPPRQDAAAEQATEVGTILVSNLNVRSGPGRSHRVVMRLPAETRVRVLGRDSGWLKIEHGGRSGYILHDERYVRIAVIAAPAPAADRTAAPDPEKRKALRAKADELQKKLQASAARIGTMSDQEQALVDAVDAAEKALDDARRQVRETRTALAALEEKRASAQQEQTALQEAIRSGEAYAAQRLVALYKLQQVGRAHLLASADSFFDFVDRKRSLEQILDQDEALLRQLNNDHARLAAVVQQIQSARAEQRALNEALDQRIARLAAEQENRSALLRKVRGAKSLEQAAHKALQQATRDLDGALAALGPTPSVQRPAARATDQPATGGGPFAQSKGLLNWPVRGKIITFFGPYRDEKADLVNFHSGINIQADRGEPIRAVADGYAIYASWFKGFGNMLIIDHGDHYYTVYAHLEEVFKVKGDRIETGEVIATVGDTGSLMGPALHFQVRHHGKPVDPLEWMNKG</sequence>
<dbReference type="AlphaFoldDB" id="A0AA41R2W4"/>
<gene>
    <name evidence="6" type="ORF">MRX98_11375</name>
</gene>
<dbReference type="SUPFAM" id="SSF51261">
    <property type="entry name" value="Duplicated hybrid motif"/>
    <property type="match status" value="1"/>
</dbReference>
<accession>A0AA41R2W4</accession>
<reference evidence="6" key="1">
    <citation type="submission" date="2022-04" db="EMBL/GenBank/DDBJ databases">
        <title>Desulfatitalea alkaliphila sp. nov., a novel anaerobic sulfate-reducing bacterium isolated from terrestrial mud volcano, Taman Peninsula, Russia.</title>
        <authorList>
            <person name="Khomyakova M.A."/>
            <person name="Merkel A.Y."/>
            <person name="Slobodkin A.I."/>
        </authorList>
    </citation>
    <scope>NUCLEOTIDE SEQUENCE</scope>
    <source>
        <strain evidence="6">M08but</strain>
    </source>
</reference>
<dbReference type="CDD" id="cd12797">
    <property type="entry name" value="M23_peptidase"/>
    <property type="match status" value="1"/>
</dbReference>
<feature type="coiled-coil region" evidence="2">
    <location>
        <begin position="230"/>
        <end position="285"/>
    </location>
</feature>
<evidence type="ECO:0000256" key="1">
    <source>
        <dbReference type="ARBA" id="ARBA00022729"/>
    </source>
</evidence>
<dbReference type="PANTHER" id="PTHR21666">
    <property type="entry name" value="PEPTIDASE-RELATED"/>
    <property type="match status" value="1"/>
</dbReference>
<dbReference type="Gene3D" id="2.30.30.40">
    <property type="entry name" value="SH3 Domains"/>
    <property type="match status" value="1"/>
</dbReference>
<keyword evidence="1 4" id="KW-0732">Signal</keyword>
<dbReference type="SMART" id="SM00287">
    <property type="entry name" value="SH3b"/>
    <property type="match status" value="1"/>
</dbReference>
<dbReference type="PROSITE" id="PS51781">
    <property type="entry name" value="SH3B"/>
    <property type="match status" value="1"/>
</dbReference>
<feature type="chain" id="PRO_5041207144" evidence="4">
    <location>
        <begin position="25"/>
        <end position="481"/>
    </location>
</feature>
<evidence type="ECO:0000259" key="5">
    <source>
        <dbReference type="PROSITE" id="PS51781"/>
    </source>
</evidence>
<dbReference type="InterPro" id="IPR011055">
    <property type="entry name" value="Dup_hybrid_motif"/>
</dbReference>